<dbReference type="InterPro" id="IPR010865">
    <property type="entry name" value="DUF1499"/>
</dbReference>
<dbReference type="PANTHER" id="PTHR34801:SF6">
    <property type="entry name" value="SLL1620 PROTEIN"/>
    <property type="match status" value="1"/>
</dbReference>
<gene>
    <name evidence="1" type="ORF">MUS1_12805</name>
</gene>
<proteinExistence type="predicted"/>
<evidence type="ECO:0000313" key="2">
    <source>
        <dbReference type="Proteomes" id="UP000054058"/>
    </source>
</evidence>
<keyword evidence="2" id="KW-1185">Reference proteome</keyword>
<organism evidence="1 2">
    <name type="scientific">Marinomonas ushuaiensis DSM 15871</name>
    <dbReference type="NCBI Taxonomy" id="1122207"/>
    <lineage>
        <taxon>Bacteria</taxon>
        <taxon>Pseudomonadati</taxon>
        <taxon>Pseudomonadota</taxon>
        <taxon>Gammaproteobacteria</taxon>
        <taxon>Oceanospirillales</taxon>
        <taxon>Oceanospirillaceae</taxon>
        <taxon>Marinomonas</taxon>
    </lineage>
</organism>
<name>X7E6Q7_9GAMM</name>
<dbReference type="PANTHER" id="PTHR34801">
    <property type="entry name" value="EXPRESSED PROTEIN"/>
    <property type="match status" value="1"/>
</dbReference>
<dbReference type="RefSeq" id="WP_036161161.1">
    <property type="nucleotide sequence ID" value="NZ_JAMB01000006.1"/>
</dbReference>
<reference evidence="1 2" key="1">
    <citation type="submission" date="2014-01" db="EMBL/GenBank/DDBJ databases">
        <title>Marinomonas ushuaiensis DSM 15871 Genome Sequencing.</title>
        <authorList>
            <person name="Lai Q."/>
            <person name="Shao Z.S."/>
        </authorList>
    </citation>
    <scope>NUCLEOTIDE SEQUENCE [LARGE SCALE GENOMIC DNA]</scope>
    <source>
        <strain evidence="1 2">DSM 15871</strain>
    </source>
</reference>
<dbReference type="OrthoDB" id="9793534at2"/>
<evidence type="ECO:0008006" key="3">
    <source>
        <dbReference type="Google" id="ProtNLM"/>
    </source>
</evidence>
<dbReference type="EMBL" id="JAMB01000006">
    <property type="protein sequence ID" value="ETX10851.1"/>
    <property type="molecule type" value="Genomic_DNA"/>
</dbReference>
<accession>X7E6Q7</accession>
<evidence type="ECO:0000313" key="1">
    <source>
        <dbReference type="EMBL" id="ETX10851.1"/>
    </source>
</evidence>
<dbReference type="eggNOG" id="COG4446">
    <property type="taxonomic scope" value="Bacteria"/>
</dbReference>
<sequence>MVRWIFALIVALVVGFCVYVVMSNRLPEGLGVVDGQFSSCPISPNCVSTQADPEDATHYVEPIVYRGDRKETQLQIESLLLTSSNVRIVSSELGYVHFEVKSKLIGYIDDVEFYLPEADSVVHFRSASRAGYSDLGANRERFNQINNFLIR</sequence>
<dbReference type="Pfam" id="PF07386">
    <property type="entry name" value="DUF1499"/>
    <property type="match status" value="1"/>
</dbReference>
<comment type="caution">
    <text evidence="1">The sequence shown here is derived from an EMBL/GenBank/DDBJ whole genome shotgun (WGS) entry which is preliminary data.</text>
</comment>
<dbReference type="STRING" id="1122207.MUS1_12805"/>
<protein>
    <recommendedName>
        <fullName evidence="3">DUF1499 domain-containing protein</fullName>
    </recommendedName>
</protein>
<dbReference type="Proteomes" id="UP000054058">
    <property type="component" value="Unassembled WGS sequence"/>
</dbReference>
<dbReference type="AlphaFoldDB" id="X7E6Q7"/>
<dbReference type="PIRSF" id="PIRSF026426">
    <property type="entry name" value="DUF1499"/>
    <property type="match status" value="1"/>
</dbReference>
<dbReference type="PATRIC" id="fig|1122207.3.peg.1699"/>